<organism evidence="2 3">
    <name type="scientific">Orchesella dallaii</name>
    <dbReference type="NCBI Taxonomy" id="48710"/>
    <lineage>
        <taxon>Eukaryota</taxon>
        <taxon>Metazoa</taxon>
        <taxon>Ecdysozoa</taxon>
        <taxon>Arthropoda</taxon>
        <taxon>Hexapoda</taxon>
        <taxon>Collembola</taxon>
        <taxon>Entomobryomorpha</taxon>
        <taxon>Entomobryoidea</taxon>
        <taxon>Orchesellidae</taxon>
        <taxon>Orchesellinae</taxon>
        <taxon>Orchesella</taxon>
    </lineage>
</organism>
<gene>
    <name evidence="2" type="ORF">ODALV1_LOCUS22821</name>
</gene>
<evidence type="ECO:0000313" key="3">
    <source>
        <dbReference type="Proteomes" id="UP001642540"/>
    </source>
</evidence>
<evidence type="ECO:0000256" key="1">
    <source>
        <dbReference type="SAM" id="Phobius"/>
    </source>
</evidence>
<keyword evidence="1" id="KW-0472">Membrane</keyword>
<keyword evidence="1" id="KW-0812">Transmembrane</keyword>
<evidence type="ECO:0000313" key="2">
    <source>
        <dbReference type="EMBL" id="CAL8129060.1"/>
    </source>
</evidence>
<comment type="caution">
    <text evidence="2">The sequence shown here is derived from an EMBL/GenBank/DDBJ whole genome shotgun (WGS) entry which is preliminary data.</text>
</comment>
<feature type="transmembrane region" description="Helical" evidence="1">
    <location>
        <begin position="20"/>
        <end position="39"/>
    </location>
</feature>
<name>A0ABP1RJ66_9HEXA</name>
<dbReference type="EMBL" id="CAXLJM020000076">
    <property type="protein sequence ID" value="CAL8129060.1"/>
    <property type="molecule type" value="Genomic_DNA"/>
</dbReference>
<protein>
    <submittedName>
        <fullName evidence="2">Uncharacterized protein</fullName>
    </submittedName>
</protein>
<dbReference type="Proteomes" id="UP001642540">
    <property type="component" value="Unassembled WGS sequence"/>
</dbReference>
<feature type="transmembrane region" description="Helical" evidence="1">
    <location>
        <begin position="151"/>
        <end position="170"/>
    </location>
</feature>
<sequence length="183" mass="20836">MPFFFNPLCGFPLKRGAKGVAIFDLVVAVTFTFIVFYNMDTEMIAHDLDHITANLNLHRLADVSHQEKVEEVRHWVSSSHHEDNILIRCLIWLAILGGDIWLSAKLWRASNSENTTGLVVWMGVRSLYIVLLISADIYYIDESDYEDITSWIGLLAHFVQIFGLLVVNGLRKEILAAGYAERI</sequence>
<accession>A0ABP1RJ66</accession>
<keyword evidence="3" id="KW-1185">Reference proteome</keyword>
<feature type="transmembrane region" description="Helical" evidence="1">
    <location>
        <begin position="116"/>
        <end position="139"/>
    </location>
</feature>
<keyword evidence="1" id="KW-1133">Transmembrane helix</keyword>
<reference evidence="2 3" key="1">
    <citation type="submission" date="2024-08" db="EMBL/GenBank/DDBJ databases">
        <authorList>
            <person name="Cucini C."/>
            <person name="Frati F."/>
        </authorList>
    </citation>
    <scope>NUCLEOTIDE SEQUENCE [LARGE SCALE GENOMIC DNA]</scope>
</reference>
<proteinExistence type="predicted"/>